<dbReference type="EMBL" id="JAUFQU010000001">
    <property type="protein sequence ID" value="MDN3705939.1"/>
    <property type="molecule type" value="Genomic_DNA"/>
</dbReference>
<dbReference type="InterPro" id="IPR036412">
    <property type="entry name" value="HAD-like_sf"/>
</dbReference>
<name>A0ABT8CS78_9FLAO</name>
<dbReference type="SFLD" id="SFLDS00003">
    <property type="entry name" value="Haloacid_Dehalogenase"/>
    <property type="match status" value="1"/>
</dbReference>
<dbReference type="SFLD" id="SFLDG01135">
    <property type="entry name" value="C1.5.6:_HAD__Beta-PGM__Phospha"/>
    <property type="match status" value="1"/>
</dbReference>
<dbReference type="Pfam" id="PF13419">
    <property type="entry name" value="HAD_2"/>
    <property type="match status" value="1"/>
</dbReference>
<sequence>MEKSKITDVFFDLDHTLYDFDKNSAHTFNDVFKELGLKGTENFMIQFKPINDYYWSRFAKEEITQDFLRYGRLKDTFDAINVKITDDHIYHIADYFINNLADYNHVFEGTYEALDYLKDKYRLHIITNGPEKVQELKLTNSKLDHYFETVTNSEKAGVKKPNPKIFEYALNAANTNPMKSLMIGDNIEADIIGAQQVGMNVIHFNEYQIKNDYNFTEINKLTELKNLL</sequence>
<dbReference type="InterPro" id="IPR023198">
    <property type="entry name" value="PGP-like_dom2"/>
</dbReference>
<dbReference type="NCBIfam" id="TIGR02254">
    <property type="entry name" value="YjjG_YfnB"/>
    <property type="match status" value="1"/>
</dbReference>
<evidence type="ECO:0000313" key="1">
    <source>
        <dbReference type="EMBL" id="MDN3705939.1"/>
    </source>
</evidence>
<dbReference type="RefSeq" id="WP_290362084.1">
    <property type="nucleotide sequence ID" value="NZ_JAUFQU010000001.1"/>
</dbReference>
<keyword evidence="2" id="KW-1185">Reference proteome</keyword>
<gene>
    <name evidence="1" type="ORF">QW060_02210</name>
</gene>
<dbReference type="InterPro" id="IPR052550">
    <property type="entry name" value="Pyrimidine_5'-ntase_YjjG"/>
</dbReference>
<dbReference type="NCBIfam" id="TIGR01549">
    <property type="entry name" value="HAD-SF-IA-v1"/>
    <property type="match status" value="1"/>
</dbReference>
<reference evidence="2" key="1">
    <citation type="journal article" date="2019" name="Int. J. Syst. Evol. Microbiol.">
        <title>The Global Catalogue of Microorganisms (GCM) 10K type strain sequencing project: providing services to taxonomists for standard genome sequencing and annotation.</title>
        <authorList>
            <consortium name="The Broad Institute Genomics Platform"/>
            <consortium name="The Broad Institute Genome Sequencing Center for Infectious Disease"/>
            <person name="Wu L."/>
            <person name="Ma J."/>
        </authorList>
    </citation>
    <scope>NUCLEOTIDE SEQUENCE [LARGE SCALE GENOMIC DNA]</scope>
    <source>
        <strain evidence="2">CECT 7184</strain>
    </source>
</reference>
<evidence type="ECO:0000313" key="2">
    <source>
        <dbReference type="Proteomes" id="UP001242368"/>
    </source>
</evidence>
<dbReference type="InterPro" id="IPR006439">
    <property type="entry name" value="HAD-SF_hydro_IA"/>
</dbReference>
<dbReference type="InterPro" id="IPR023214">
    <property type="entry name" value="HAD_sf"/>
</dbReference>
<dbReference type="PANTHER" id="PTHR47478">
    <property type="match status" value="1"/>
</dbReference>
<dbReference type="Proteomes" id="UP001242368">
    <property type="component" value="Unassembled WGS sequence"/>
</dbReference>
<accession>A0ABT8CS78</accession>
<organism evidence="1 2">
    <name type="scientific">Paenimyroides ceti</name>
    <dbReference type="NCBI Taxonomy" id="395087"/>
    <lineage>
        <taxon>Bacteria</taxon>
        <taxon>Pseudomonadati</taxon>
        <taxon>Bacteroidota</taxon>
        <taxon>Flavobacteriia</taxon>
        <taxon>Flavobacteriales</taxon>
        <taxon>Flavobacteriaceae</taxon>
        <taxon>Paenimyroides</taxon>
    </lineage>
</organism>
<dbReference type="PANTHER" id="PTHR47478:SF1">
    <property type="entry name" value="PYRIMIDINE 5'-NUCLEOTIDASE YJJG"/>
    <property type="match status" value="1"/>
</dbReference>
<proteinExistence type="predicted"/>
<dbReference type="SFLD" id="SFLDG01129">
    <property type="entry name" value="C1.5:_HAD__Beta-PGM__Phosphata"/>
    <property type="match status" value="1"/>
</dbReference>
<dbReference type="Gene3D" id="3.40.50.1000">
    <property type="entry name" value="HAD superfamily/HAD-like"/>
    <property type="match status" value="1"/>
</dbReference>
<dbReference type="SUPFAM" id="SSF56784">
    <property type="entry name" value="HAD-like"/>
    <property type="match status" value="1"/>
</dbReference>
<dbReference type="InterPro" id="IPR011951">
    <property type="entry name" value="HAD-SF_hydro_IA_YjjG/PynA"/>
</dbReference>
<dbReference type="InterPro" id="IPR041492">
    <property type="entry name" value="HAD_2"/>
</dbReference>
<protein>
    <submittedName>
        <fullName evidence="1">YjjG family noncanonical pyrimidine nucleotidase</fullName>
    </submittedName>
</protein>
<dbReference type="Gene3D" id="1.10.150.240">
    <property type="entry name" value="Putative phosphatase, domain 2"/>
    <property type="match status" value="1"/>
</dbReference>
<comment type="caution">
    <text evidence="1">The sequence shown here is derived from an EMBL/GenBank/DDBJ whole genome shotgun (WGS) entry which is preliminary data.</text>
</comment>